<evidence type="ECO:0000313" key="1">
    <source>
        <dbReference type="EMBL" id="AGF85240.1"/>
    </source>
</evidence>
<accession>M1NMH1</accession>
<reference evidence="1 2" key="1">
    <citation type="submission" date="2012-10" db="EMBL/GenBank/DDBJ databases">
        <title>Complete genome sequence of Moumouvirus goulette.</title>
        <authorList>
            <person name="Fournous G."/>
            <person name="Bougalmi M."/>
            <person name="Colson P."/>
        </authorList>
    </citation>
    <scope>NUCLEOTIDE SEQUENCE [LARGE SCALE GENOMIC DNA]</scope>
</reference>
<evidence type="ECO:0000313" key="2">
    <source>
        <dbReference type="Proteomes" id="UP000241071"/>
    </source>
</evidence>
<name>M1NMH1_9VIRU</name>
<sequence>MTENTNIIEPIDHINYIAKQCISLVYLHPVKLDIIFKEITEDVFDYEIFDDYCEYEDEDDTKKEFEIIKNIKLSTLLSDAKLKKITGYSKSTGNSDDRGGGCGNYNIPVEEFTYTIVNKNGITIRDVLEIIYRLKGSKYDFWYELLTLVEVKKQTNNYIKFKVDFDYGS</sequence>
<keyword evidence="2" id="KW-1185">Reference proteome</keyword>
<proteinExistence type="predicted"/>
<protein>
    <submittedName>
        <fullName evidence="1">Uncharacterized protein</fullName>
    </submittedName>
</protein>
<dbReference type="Proteomes" id="UP000241071">
    <property type="component" value="Segment"/>
</dbReference>
<gene>
    <name evidence="1" type="ORF">glt_00431</name>
</gene>
<dbReference type="EMBL" id="KC008572">
    <property type="protein sequence ID" value="AGF85240.1"/>
    <property type="molecule type" value="Genomic_DNA"/>
</dbReference>
<organism evidence="1 2">
    <name type="scientific">Moumouvirus goulette</name>
    <dbReference type="NCBI Taxonomy" id="1247379"/>
    <lineage>
        <taxon>Viruses</taxon>
        <taxon>Varidnaviria</taxon>
        <taxon>Bamfordvirae</taxon>
        <taxon>Nucleocytoviricota</taxon>
        <taxon>Megaviricetes</taxon>
        <taxon>Imitervirales</taxon>
        <taxon>Mimiviridae</taxon>
        <taxon>Megamimivirinae</taxon>
        <taxon>Moumouvirus</taxon>
        <taxon>Moumouvirus goulettemassiliense</taxon>
    </lineage>
</organism>